<keyword evidence="3" id="KW-1185">Reference proteome</keyword>
<name>A0A4P9Y5H5_9FUNG</name>
<sequence length="788" mass="85892">MMLEEDFKAPPSKLNKRFEERPPPPMPPPTYQDSTSGTASTTFPLPQPQGSMPTLILDNLHPPPPLADDGLGSNLRAGGSHSPGLLPPRSSSLHSRSHSASSTGSGSGRTPDSIPHHRTGSSSYFIAQPASPSSSMSSTSSSPRTPPSGTPSPSPPPPIPSSSSSASSSALLTYTPPAAASSSSPSSSIPVAATSYSSSLPRSQTPKIPHASSLPPILIRIDLSHPGQLHKGFPLDFPPKLAPFISMPDWETFIGKTNGRVAKAPHPSVPQVPGLNLARLASFGLTPSANSLRKQEAAIVAKVRELLHAWNQRVWHYRGLTAEFCDEDELFGPETAETASLESQTRRKLTAPAKYLVIRTKKDKPVQGQVDVAMIVRGGMILECPARLRSMEMLRGGFVDKSAKYLLGSSTVQTLLIQPPFSSLLHPIQAKMSAPPLERPSSRPARDQIHSSPLPPLEQWTQSSTIVQERDRIQQQLTRIRERNAERARVLREAQEHGHLRTKLGDMDGARSSLLSQSRYHSDQLLQGTASSIGQDEMDEFADLRGYTLPLKMIDDVGVSFLEQRGTHTIGSNINSISTGSREWETSASDEPGSQSRQYTLFGKGKRRVSKIEEEVDEGVACHFCLRFSVDETTHQVTQLSCQVHGSVWVELEEALARAEKELNLRGILRTLGAYLQAHRERSLCFSILAQKFPQLIQIAQGTTITTKTSMTFSSSGLPELVLSWDLVVTEHGNIQAEISLYPKITKQQAQADSDGWLRMIPEQFHQLLLRSNPLQATEAILSSLYGS</sequence>
<dbReference type="OrthoDB" id="10484404at2759"/>
<evidence type="ECO:0000256" key="1">
    <source>
        <dbReference type="SAM" id="MobiDB-lite"/>
    </source>
</evidence>
<feature type="region of interest" description="Disordered" evidence="1">
    <location>
        <begin position="432"/>
        <end position="467"/>
    </location>
</feature>
<dbReference type="PANTHER" id="PTHR28577:SF1">
    <property type="entry name" value="CENTROMERE PROTEIN P"/>
    <property type="match status" value="1"/>
</dbReference>
<feature type="region of interest" description="Disordered" evidence="1">
    <location>
        <begin position="578"/>
        <end position="597"/>
    </location>
</feature>
<feature type="compositionally biased region" description="Low complexity" evidence="1">
    <location>
        <begin position="129"/>
        <end position="143"/>
    </location>
</feature>
<accession>A0A4P9Y5H5</accession>
<reference evidence="3" key="1">
    <citation type="journal article" date="2018" name="Nat. Microbiol.">
        <title>Leveraging single-cell genomics to expand the fungal tree of life.</title>
        <authorList>
            <person name="Ahrendt S.R."/>
            <person name="Quandt C.A."/>
            <person name="Ciobanu D."/>
            <person name="Clum A."/>
            <person name="Salamov A."/>
            <person name="Andreopoulos B."/>
            <person name="Cheng J.F."/>
            <person name="Woyke T."/>
            <person name="Pelin A."/>
            <person name="Henrissat B."/>
            <person name="Reynolds N.K."/>
            <person name="Benny G.L."/>
            <person name="Smith M.E."/>
            <person name="James T.Y."/>
            <person name="Grigoriev I.V."/>
        </authorList>
    </citation>
    <scope>NUCLEOTIDE SEQUENCE [LARGE SCALE GENOMIC DNA]</scope>
</reference>
<dbReference type="GO" id="GO:0005634">
    <property type="term" value="C:nucleus"/>
    <property type="evidence" value="ECO:0007669"/>
    <property type="project" value="TreeGrafter"/>
</dbReference>
<feature type="compositionally biased region" description="Polar residues" evidence="1">
    <location>
        <begin position="196"/>
        <end position="206"/>
    </location>
</feature>
<evidence type="ECO:0000313" key="2">
    <source>
        <dbReference type="EMBL" id="RKP14205.1"/>
    </source>
</evidence>
<organism evidence="2 3">
    <name type="scientific">Piptocephalis cylindrospora</name>
    <dbReference type="NCBI Taxonomy" id="1907219"/>
    <lineage>
        <taxon>Eukaryota</taxon>
        <taxon>Fungi</taxon>
        <taxon>Fungi incertae sedis</taxon>
        <taxon>Zoopagomycota</taxon>
        <taxon>Zoopagomycotina</taxon>
        <taxon>Zoopagomycetes</taxon>
        <taxon>Zoopagales</taxon>
        <taxon>Piptocephalidaceae</taxon>
        <taxon>Piptocephalis</taxon>
    </lineage>
</organism>
<dbReference type="AlphaFoldDB" id="A0A4P9Y5H5"/>
<dbReference type="Pfam" id="PF13096">
    <property type="entry name" value="CENP-P"/>
    <property type="match status" value="1"/>
</dbReference>
<dbReference type="InterPro" id="IPR027801">
    <property type="entry name" value="CENP-P"/>
</dbReference>
<dbReference type="GO" id="GO:0034080">
    <property type="term" value="P:CENP-A containing chromatin assembly"/>
    <property type="evidence" value="ECO:0007669"/>
    <property type="project" value="InterPro"/>
</dbReference>
<feature type="compositionally biased region" description="Low complexity" evidence="1">
    <location>
        <begin position="161"/>
        <end position="195"/>
    </location>
</feature>
<protein>
    <submittedName>
        <fullName evidence="2">Uncharacterized protein</fullName>
    </submittedName>
</protein>
<dbReference type="PANTHER" id="PTHR28577">
    <property type="entry name" value="CENTROMERE PROTEIN P"/>
    <property type="match status" value="1"/>
</dbReference>
<feature type="compositionally biased region" description="Basic and acidic residues" evidence="1">
    <location>
        <begin position="440"/>
        <end position="449"/>
    </location>
</feature>
<dbReference type="Proteomes" id="UP000267251">
    <property type="component" value="Unassembled WGS sequence"/>
</dbReference>
<evidence type="ECO:0000313" key="3">
    <source>
        <dbReference type="Proteomes" id="UP000267251"/>
    </source>
</evidence>
<dbReference type="EMBL" id="KZ987868">
    <property type="protein sequence ID" value="RKP14205.1"/>
    <property type="molecule type" value="Genomic_DNA"/>
</dbReference>
<feature type="compositionally biased region" description="Low complexity" evidence="1">
    <location>
        <begin position="77"/>
        <end position="110"/>
    </location>
</feature>
<feature type="compositionally biased region" description="Polar residues" evidence="1">
    <location>
        <begin position="31"/>
        <end position="52"/>
    </location>
</feature>
<proteinExistence type="predicted"/>
<feature type="compositionally biased region" description="Polar residues" evidence="1">
    <location>
        <begin position="586"/>
        <end position="597"/>
    </location>
</feature>
<feature type="region of interest" description="Disordered" evidence="1">
    <location>
        <begin position="1"/>
        <end position="211"/>
    </location>
</feature>
<gene>
    <name evidence="2" type="ORF">BJ684DRAFT_15456</name>
</gene>
<dbReference type="GO" id="GO:0000775">
    <property type="term" value="C:chromosome, centromeric region"/>
    <property type="evidence" value="ECO:0007669"/>
    <property type="project" value="InterPro"/>
</dbReference>
<feature type="compositionally biased region" description="Pro residues" evidence="1">
    <location>
        <begin position="144"/>
        <end position="160"/>
    </location>
</feature>